<dbReference type="InterPro" id="IPR055346">
    <property type="entry name" value="Fe-S_cluster_assembly_SufBD"/>
</dbReference>
<proteinExistence type="inferred from homology"/>
<evidence type="ECO:0000313" key="5">
    <source>
        <dbReference type="Proteomes" id="UP001482513"/>
    </source>
</evidence>
<dbReference type="RefSeq" id="WP_190702821.1">
    <property type="nucleotide sequence ID" value="NZ_JAMPKX010000004.1"/>
</dbReference>
<dbReference type="InterPro" id="IPR011542">
    <property type="entry name" value="SUF_FeS_clus_asmbl_SufD"/>
</dbReference>
<keyword evidence="5" id="KW-1185">Reference proteome</keyword>
<accession>A0ABV0K4B3</accession>
<feature type="domain" description="SUF system FeS cluster assembly SufBD N-terminal" evidence="3">
    <location>
        <begin position="35"/>
        <end position="179"/>
    </location>
</feature>
<dbReference type="NCBIfam" id="TIGR01981">
    <property type="entry name" value="sufD"/>
    <property type="match status" value="1"/>
</dbReference>
<evidence type="ECO:0000313" key="4">
    <source>
        <dbReference type="EMBL" id="MEP0947610.1"/>
    </source>
</evidence>
<dbReference type="SUPFAM" id="SSF101960">
    <property type="entry name" value="Stabilizer of iron transporter SufD"/>
    <property type="match status" value="1"/>
</dbReference>
<dbReference type="Pfam" id="PF19295">
    <property type="entry name" value="SufBD_N"/>
    <property type="match status" value="1"/>
</dbReference>
<gene>
    <name evidence="4" type="primary">sufD</name>
    <name evidence="4" type="ORF">NC992_12070</name>
</gene>
<dbReference type="PANTHER" id="PTHR43575:SF1">
    <property type="entry name" value="PROTEIN ABCI7, CHLOROPLASTIC"/>
    <property type="match status" value="1"/>
</dbReference>
<feature type="domain" description="SUF system FeS cluster assembly SufBD core" evidence="2">
    <location>
        <begin position="187"/>
        <end position="416"/>
    </location>
</feature>
<reference evidence="4 5" key="1">
    <citation type="submission" date="2022-04" db="EMBL/GenBank/DDBJ databases">
        <title>Positive selection, recombination, and allopatry shape intraspecific diversity of widespread and dominant cyanobacteria.</title>
        <authorList>
            <person name="Wei J."/>
            <person name="Shu W."/>
            <person name="Hu C."/>
        </authorList>
    </citation>
    <scope>NUCLEOTIDE SEQUENCE [LARGE SCALE GENOMIC DNA]</scope>
    <source>
        <strain evidence="4 5">DQ-A4</strain>
    </source>
</reference>
<dbReference type="Proteomes" id="UP001482513">
    <property type="component" value="Unassembled WGS sequence"/>
</dbReference>
<comment type="caution">
    <text evidence="4">The sequence shown here is derived from an EMBL/GenBank/DDBJ whole genome shotgun (WGS) entry which is preliminary data.</text>
</comment>
<dbReference type="InterPro" id="IPR045595">
    <property type="entry name" value="SufBD_N"/>
</dbReference>
<dbReference type="InterPro" id="IPR000825">
    <property type="entry name" value="SUF_FeS_clus_asmbl_SufBD_core"/>
</dbReference>
<comment type="similarity">
    <text evidence="1">Belongs to the iron-sulfur cluster assembly SufBD family.</text>
</comment>
<dbReference type="InterPro" id="IPR037284">
    <property type="entry name" value="SUF_FeS_clus_asmbl_SufBD_sf"/>
</dbReference>
<protein>
    <submittedName>
        <fullName evidence="4">Fe-S cluster assembly protein SufD</fullName>
    </submittedName>
</protein>
<evidence type="ECO:0000256" key="1">
    <source>
        <dbReference type="ARBA" id="ARBA00043967"/>
    </source>
</evidence>
<evidence type="ECO:0000259" key="2">
    <source>
        <dbReference type="Pfam" id="PF01458"/>
    </source>
</evidence>
<sequence length="441" mass="47847">MASSVSDVSVLRTADQRDAYLKGLVQIAQAAVPESLVLAEVRSRAASFLNEQTFPSTRQEDWRFTDLSAMLGIDFATAGESFVTEADIAELRLSETAGAQVVVVNGRVSRELSQLHGLSEGAIVGSLGDRPELQSQLAERLAQASGNHEVFTALNTVGFADAVVVWLPRNQVVETPIQIIYVSQAQGDSLFVQPRCLVVAESGSALTLVEDYWGDSTATHFTNAVTELWLDANAQITHSRIEREGAGTFHIGKTVVTQARDSQYIGTAAGFGAKLARHNWEVYQTGEQTTTRLYGLAAIADTQQADTHSLVALSHPHGIMEQEHKAIVDGRAHSVFNGRVAVAQKAQLTSASQLNRNLLLSDQARVDTKPQLEIVADNVKCAHGATVSQLQSDEIFYLQSRGISAPQAQRLLIYAFAMEILDRIPVETLRSRLAATIAQWS</sequence>
<dbReference type="Pfam" id="PF01458">
    <property type="entry name" value="SUFBD_core"/>
    <property type="match status" value="1"/>
</dbReference>
<evidence type="ECO:0000259" key="3">
    <source>
        <dbReference type="Pfam" id="PF19295"/>
    </source>
</evidence>
<name>A0ABV0K4B3_9CYAN</name>
<dbReference type="EMBL" id="JAMPKX010000004">
    <property type="protein sequence ID" value="MEP0947610.1"/>
    <property type="molecule type" value="Genomic_DNA"/>
</dbReference>
<dbReference type="PANTHER" id="PTHR43575">
    <property type="entry name" value="PROTEIN ABCI7, CHLOROPLASTIC"/>
    <property type="match status" value="1"/>
</dbReference>
<organism evidence="4 5">
    <name type="scientific">Leptolyngbya subtilissima DQ-A4</name>
    <dbReference type="NCBI Taxonomy" id="2933933"/>
    <lineage>
        <taxon>Bacteria</taxon>
        <taxon>Bacillati</taxon>
        <taxon>Cyanobacteriota</taxon>
        <taxon>Cyanophyceae</taxon>
        <taxon>Leptolyngbyales</taxon>
        <taxon>Leptolyngbyaceae</taxon>
        <taxon>Leptolyngbya group</taxon>
        <taxon>Leptolyngbya</taxon>
    </lineage>
</organism>